<protein>
    <submittedName>
        <fullName evidence="2">Uncharacterized protein</fullName>
    </submittedName>
</protein>
<dbReference type="AlphaFoldDB" id="A0A375C1Y4"/>
<proteinExistence type="predicted"/>
<sequence>MPHHGPVRRSVPLRADLSLSPDFPAPNARRRTQPGSRATYAVAQAAPRRQGAADAAEGRLACMHRSVTTRHWPHSWGRAFRTTASAGRSPKPTAASRGTGRPACWARSGWLTGACTGRWASMR</sequence>
<feature type="region of interest" description="Disordered" evidence="1">
    <location>
        <begin position="1"/>
        <end position="37"/>
    </location>
</feature>
<accession>A0A375C1Y4</accession>
<feature type="region of interest" description="Disordered" evidence="1">
    <location>
        <begin position="81"/>
        <end position="102"/>
    </location>
</feature>
<reference evidence="2" key="1">
    <citation type="submission" date="2018-01" db="EMBL/GenBank/DDBJ databases">
        <authorList>
            <person name="Clerissi C."/>
        </authorList>
    </citation>
    <scope>NUCLEOTIDE SEQUENCE</scope>
    <source>
        <strain evidence="2">Cupriavidus sp. LMG 19464</strain>
    </source>
</reference>
<dbReference type="EMBL" id="OFSQ01000031">
    <property type="protein sequence ID" value="SOY61135.1"/>
    <property type="molecule type" value="Genomic_DNA"/>
</dbReference>
<evidence type="ECO:0000313" key="2">
    <source>
        <dbReference type="EMBL" id="SOY61135.1"/>
    </source>
</evidence>
<evidence type="ECO:0000256" key="1">
    <source>
        <dbReference type="SAM" id="MobiDB-lite"/>
    </source>
</evidence>
<gene>
    <name evidence="2" type="ORF">CBM2587_B20102</name>
</gene>
<organism evidence="2">
    <name type="scientific">Cupriavidus taiwanensis</name>
    <dbReference type="NCBI Taxonomy" id="164546"/>
    <lineage>
        <taxon>Bacteria</taxon>
        <taxon>Pseudomonadati</taxon>
        <taxon>Pseudomonadota</taxon>
        <taxon>Betaproteobacteria</taxon>
        <taxon>Burkholderiales</taxon>
        <taxon>Burkholderiaceae</taxon>
        <taxon>Cupriavidus</taxon>
    </lineage>
</organism>
<comment type="caution">
    <text evidence="2">The sequence shown here is derived from an EMBL/GenBank/DDBJ whole genome shotgun (WGS) entry which is preliminary data.</text>
</comment>
<dbReference type="Proteomes" id="UP000256780">
    <property type="component" value="Chromosome CBM2587_b"/>
</dbReference>
<name>A0A375C1Y4_9BURK</name>